<dbReference type="GO" id="GO:0022857">
    <property type="term" value="F:transmembrane transporter activity"/>
    <property type="evidence" value="ECO:0007669"/>
    <property type="project" value="InterPro"/>
</dbReference>
<feature type="transmembrane region" description="Helical" evidence="7">
    <location>
        <begin position="394"/>
        <end position="417"/>
    </location>
</feature>
<feature type="transmembrane region" description="Helical" evidence="7">
    <location>
        <begin position="131"/>
        <end position="151"/>
    </location>
</feature>
<dbReference type="InterPro" id="IPR036259">
    <property type="entry name" value="MFS_trans_sf"/>
</dbReference>
<feature type="transmembrane region" description="Helical" evidence="7">
    <location>
        <begin position="76"/>
        <end position="94"/>
    </location>
</feature>
<dbReference type="Proteomes" id="UP000630887">
    <property type="component" value="Unassembled WGS sequence"/>
</dbReference>
<dbReference type="Gene3D" id="1.20.1720.10">
    <property type="entry name" value="Multidrug resistance protein D"/>
    <property type="match status" value="1"/>
</dbReference>
<dbReference type="GO" id="GO:0005886">
    <property type="term" value="C:plasma membrane"/>
    <property type="evidence" value="ECO:0007669"/>
    <property type="project" value="UniProtKB-SubCell"/>
</dbReference>
<dbReference type="SUPFAM" id="SSF103473">
    <property type="entry name" value="MFS general substrate transporter"/>
    <property type="match status" value="1"/>
</dbReference>
<feature type="transmembrane region" description="Helical" evidence="7">
    <location>
        <begin position="460"/>
        <end position="482"/>
    </location>
</feature>
<feature type="transmembrane region" description="Helical" evidence="7">
    <location>
        <begin position="333"/>
        <end position="351"/>
    </location>
</feature>
<evidence type="ECO:0000256" key="3">
    <source>
        <dbReference type="ARBA" id="ARBA00022692"/>
    </source>
</evidence>
<dbReference type="PANTHER" id="PTHR42718:SF9">
    <property type="entry name" value="MAJOR FACILITATOR SUPERFAMILY MULTIDRUG TRANSPORTER MFSC"/>
    <property type="match status" value="1"/>
</dbReference>
<proteinExistence type="predicted"/>
<keyword evidence="3 7" id="KW-0812">Transmembrane</keyword>
<feature type="transmembrane region" description="Helical" evidence="7">
    <location>
        <begin position="163"/>
        <end position="185"/>
    </location>
</feature>
<sequence>MEHVVKTVGGPSPVRTPADTPAAAPEPAARSGRHANSALVVLFLSLGGLAFAVLQSLVAPALPIIAQDLHSSTGDISWVLTAYLLSASVLTPILGRLGDMVGKRKMMLVVLVLLAAGTLLAALATTLPVLIAARALQGAAGAIMPLSIGIVRDELPREKVSVTVGLLSAIFGIGAGLGIVLAGPIVEHLSWQWLFWFPLMLIGVALVGVLFGVPESPLRAPGRLDVLGAAILSVSLVSLLLAISKGREWGWDTTRTITLLAVGVLALIAFVLVELRVREPLINMRLLAVRGVWATNLVGLAFGFAMFGTFLLIPMLLELPTATGYGFGKTVSQAGLFLMPTTLMMLVFGPLSGVLNRRHGPKLPLFLGAALVTAAYALPAVVHDQLWHLVASGVLTGAGMGLAFAAMSNAIIASVPATHTGEATSVNSIVRTIGGSIGTAVVAAVIAGNTTPRGLPTDQAFTSGFWVCAGVAALAVVASLILPSARSRRAGQVAAGADAAPGEVAERLTSAGVR</sequence>
<evidence type="ECO:0000256" key="5">
    <source>
        <dbReference type="ARBA" id="ARBA00023136"/>
    </source>
</evidence>
<feature type="transmembrane region" description="Helical" evidence="7">
    <location>
        <begin position="106"/>
        <end position="125"/>
    </location>
</feature>
<evidence type="ECO:0000259" key="8">
    <source>
        <dbReference type="PROSITE" id="PS50850"/>
    </source>
</evidence>
<reference evidence="9 10" key="1">
    <citation type="submission" date="2021-01" db="EMBL/GenBank/DDBJ databases">
        <title>Whole genome shotgun sequence of Catellatospora coxensis NBRC 107359.</title>
        <authorList>
            <person name="Komaki H."/>
            <person name="Tamura T."/>
        </authorList>
    </citation>
    <scope>NUCLEOTIDE SEQUENCE [LARGE SCALE GENOMIC DNA]</scope>
    <source>
        <strain evidence="9 10">NBRC 107359</strain>
    </source>
</reference>
<evidence type="ECO:0000256" key="4">
    <source>
        <dbReference type="ARBA" id="ARBA00022989"/>
    </source>
</evidence>
<evidence type="ECO:0000256" key="2">
    <source>
        <dbReference type="ARBA" id="ARBA00022448"/>
    </source>
</evidence>
<feature type="transmembrane region" description="Helical" evidence="7">
    <location>
        <begin position="363"/>
        <end position="382"/>
    </location>
</feature>
<dbReference type="InterPro" id="IPR020846">
    <property type="entry name" value="MFS_dom"/>
</dbReference>
<keyword evidence="2" id="KW-0813">Transport</keyword>
<keyword evidence="10" id="KW-1185">Reference proteome</keyword>
<feature type="transmembrane region" description="Helical" evidence="7">
    <location>
        <begin position="287"/>
        <end position="313"/>
    </location>
</feature>
<feature type="transmembrane region" description="Helical" evidence="7">
    <location>
        <begin position="256"/>
        <end position="275"/>
    </location>
</feature>
<dbReference type="EMBL" id="BONI01000055">
    <property type="protein sequence ID" value="GIG08938.1"/>
    <property type="molecule type" value="Genomic_DNA"/>
</dbReference>
<dbReference type="CDD" id="cd17504">
    <property type="entry name" value="MFS_MMR_MDR_like"/>
    <property type="match status" value="1"/>
</dbReference>
<comment type="caution">
    <text evidence="9">The sequence shown here is derived from an EMBL/GenBank/DDBJ whole genome shotgun (WGS) entry which is preliminary data.</text>
</comment>
<keyword evidence="5 7" id="KW-0472">Membrane</keyword>
<feature type="compositionally biased region" description="Low complexity" evidence="6">
    <location>
        <begin position="17"/>
        <end position="29"/>
    </location>
</feature>
<evidence type="ECO:0000313" key="9">
    <source>
        <dbReference type="EMBL" id="GIG08938.1"/>
    </source>
</evidence>
<feature type="transmembrane region" description="Helical" evidence="7">
    <location>
        <begin position="191"/>
        <end position="212"/>
    </location>
</feature>
<comment type="subcellular location">
    <subcellularLocation>
        <location evidence="1">Cell membrane</location>
        <topology evidence="1">Multi-pass membrane protein</topology>
    </subcellularLocation>
</comment>
<feature type="transmembrane region" description="Helical" evidence="7">
    <location>
        <begin position="224"/>
        <end position="244"/>
    </location>
</feature>
<dbReference type="InterPro" id="IPR011701">
    <property type="entry name" value="MFS"/>
</dbReference>
<feature type="region of interest" description="Disordered" evidence="6">
    <location>
        <begin position="1"/>
        <end position="30"/>
    </location>
</feature>
<dbReference type="AlphaFoldDB" id="A0A8J3KZ94"/>
<dbReference type="Pfam" id="PF07690">
    <property type="entry name" value="MFS_1"/>
    <property type="match status" value="1"/>
</dbReference>
<dbReference type="PROSITE" id="PS50850">
    <property type="entry name" value="MFS"/>
    <property type="match status" value="1"/>
</dbReference>
<feature type="transmembrane region" description="Helical" evidence="7">
    <location>
        <begin position="429"/>
        <end position="448"/>
    </location>
</feature>
<protein>
    <submittedName>
        <fullName evidence="9">MFS transporter</fullName>
    </submittedName>
</protein>
<dbReference type="RefSeq" id="WP_203695363.1">
    <property type="nucleotide sequence ID" value="NZ_BAAALC010000035.1"/>
</dbReference>
<gene>
    <name evidence="9" type="ORF">Cco03nite_56380</name>
</gene>
<evidence type="ECO:0000256" key="7">
    <source>
        <dbReference type="SAM" id="Phobius"/>
    </source>
</evidence>
<evidence type="ECO:0000256" key="1">
    <source>
        <dbReference type="ARBA" id="ARBA00004651"/>
    </source>
</evidence>
<evidence type="ECO:0000313" key="10">
    <source>
        <dbReference type="Proteomes" id="UP000630887"/>
    </source>
</evidence>
<dbReference type="Gene3D" id="1.20.1250.20">
    <property type="entry name" value="MFS general substrate transporter like domains"/>
    <property type="match status" value="1"/>
</dbReference>
<organism evidence="9 10">
    <name type="scientific">Catellatospora coxensis</name>
    <dbReference type="NCBI Taxonomy" id="310354"/>
    <lineage>
        <taxon>Bacteria</taxon>
        <taxon>Bacillati</taxon>
        <taxon>Actinomycetota</taxon>
        <taxon>Actinomycetes</taxon>
        <taxon>Micromonosporales</taxon>
        <taxon>Micromonosporaceae</taxon>
        <taxon>Catellatospora</taxon>
    </lineage>
</organism>
<evidence type="ECO:0000256" key="6">
    <source>
        <dbReference type="SAM" id="MobiDB-lite"/>
    </source>
</evidence>
<dbReference type="PANTHER" id="PTHR42718">
    <property type="entry name" value="MAJOR FACILITATOR SUPERFAMILY MULTIDRUG TRANSPORTER MFSC"/>
    <property type="match status" value="1"/>
</dbReference>
<accession>A0A8J3KZ94</accession>
<feature type="domain" description="Major facilitator superfamily (MFS) profile" evidence="8">
    <location>
        <begin position="40"/>
        <end position="487"/>
    </location>
</feature>
<keyword evidence="4 7" id="KW-1133">Transmembrane helix</keyword>
<name>A0A8J3KZ94_9ACTN</name>
<feature type="transmembrane region" description="Helical" evidence="7">
    <location>
        <begin position="39"/>
        <end position="64"/>
    </location>
</feature>